<protein>
    <submittedName>
        <fullName evidence="2">Uncharacterized protein LOC105304710 isoform X1</fullName>
    </submittedName>
</protein>
<evidence type="ECO:0000313" key="2">
    <source>
        <dbReference type="RefSeq" id="XP_023378362.1"/>
    </source>
</evidence>
<name>A0A6P6BTF5_PTEVA</name>
<organism evidence="1 2">
    <name type="scientific">Pteropus vampyrus</name>
    <name type="common">Large flying fox</name>
    <dbReference type="NCBI Taxonomy" id="132908"/>
    <lineage>
        <taxon>Eukaryota</taxon>
        <taxon>Metazoa</taxon>
        <taxon>Chordata</taxon>
        <taxon>Craniata</taxon>
        <taxon>Vertebrata</taxon>
        <taxon>Euteleostomi</taxon>
        <taxon>Mammalia</taxon>
        <taxon>Eutheria</taxon>
        <taxon>Laurasiatheria</taxon>
        <taxon>Chiroptera</taxon>
        <taxon>Yinpterochiroptera</taxon>
        <taxon>Pteropodoidea</taxon>
        <taxon>Pteropodidae</taxon>
        <taxon>Pteropodinae</taxon>
        <taxon>Pteropus</taxon>
    </lineage>
</organism>
<dbReference type="GeneID" id="105304710"/>
<gene>
    <name evidence="2" type="primary">LOC105304710</name>
</gene>
<dbReference type="Proteomes" id="UP000515202">
    <property type="component" value="Unplaced"/>
</dbReference>
<keyword evidence="1" id="KW-1185">Reference proteome</keyword>
<proteinExistence type="predicted"/>
<sequence length="273" mass="30065">MGRCWHSLPSPSRPALFLRQKSPPLHIANPPVLFWPGSDPLPCDHPSMSHLTSSGLGSYQCPCLTADSRLISQPKSGRAGPVLRRPQSERRGGQPLYLVTRARRRGSGALYSFGQSRTQQRFDTRLFLLLSPFSSPSEHCPRDGLSLSRHLSPGLLVQCLILSPRPIPCTVLVGGGAAERPFSTAKTDTPSLPACGVDPKRVDRVFSWCLCPRRGPGARDNAHNEIVSNRNSQSTLVSEQELEQQEHTELAHVIVQSPGEAMRLLTIVLNHYY</sequence>
<accession>A0A6P6BTF5</accession>
<dbReference type="AlphaFoldDB" id="A0A6P6BTF5"/>
<evidence type="ECO:0000313" key="1">
    <source>
        <dbReference type="Proteomes" id="UP000515202"/>
    </source>
</evidence>
<reference evidence="2" key="1">
    <citation type="submission" date="2025-08" db="UniProtKB">
        <authorList>
            <consortium name="RefSeq"/>
        </authorList>
    </citation>
    <scope>IDENTIFICATION</scope>
    <source>
        <tissue evidence="2">Kidney</tissue>
    </source>
</reference>
<dbReference type="RefSeq" id="XP_023378362.1">
    <property type="nucleotide sequence ID" value="XM_023522594.1"/>
</dbReference>
<dbReference type="OrthoDB" id="9417953at2759"/>